<accession>A0ABD3B462</accession>
<evidence type="ECO:0008006" key="3">
    <source>
        <dbReference type="Google" id="ProtNLM"/>
    </source>
</evidence>
<organism evidence="1 2">
    <name type="scientific">Cinchona calisaya</name>
    <dbReference type="NCBI Taxonomy" id="153742"/>
    <lineage>
        <taxon>Eukaryota</taxon>
        <taxon>Viridiplantae</taxon>
        <taxon>Streptophyta</taxon>
        <taxon>Embryophyta</taxon>
        <taxon>Tracheophyta</taxon>
        <taxon>Spermatophyta</taxon>
        <taxon>Magnoliopsida</taxon>
        <taxon>eudicotyledons</taxon>
        <taxon>Gunneridae</taxon>
        <taxon>Pentapetalae</taxon>
        <taxon>asterids</taxon>
        <taxon>lamiids</taxon>
        <taxon>Gentianales</taxon>
        <taxon>Rubiaceae</taxon>
        <taxon>Cinchonoideae</taxon>
        <taxon>Cinchoneae</taxon>
        <taxon>Cinchona</taxon>
    </lineage>
</organism>
<dbReference type="Proteomes" id="UP001630127">
    <property type="component" value="Unassembled WGS sequence"/>
</dbReference>
<name>A0ABD3B462_9GENT</name>
<evidence type="ECO:0000313" key="1">
    <source>
        <dbReference type="EMBL" id="KAL3537927.1"/>
    </source>
</evidence>
<reference evidence="1 2" key="1">
    <citation type="submission" date="2024-11" db="EMBL/GenBank/DDBJ databases">
        <title>A near-complete genome assembly of Cinchona calisaya.</title>
        <authorList>
            <person name="Lian D.C."/>
            <person name="Zhao X.W."/>
            <person name="Wei L."/>
        </authorList>
    </citation>
    <scope>NUCLEOTIDE SEQUENCE [LARGE SCALE GENOMIC DNA]</scope>
    <source>
        <tissue evidence="1">Nenye</tissue>
    </source>
</reference>
<evidence type="ECO:0000313" key="2">
    <source>
        <dbReference type="Proteomes" id="UP001630127"/>
    </source>
</evidence>
<dbReference type="EMBL" id="JBJUIK010000001">
    <property type="protein sequence ID" value="KAL3537927.1"/>
    <property type="molecule type" value="Genomic_DNA"/>
</dbReference>
<protein>
    <recommendedName>
        <fullName evidence="3">Retrotransposon gag domain-containing protein</fullName>
    </recommendedName>
</protein>
<proteinExistence type="predicted"/>
<sequence length="209" mass="23798">MQKQVMVPHEETHRELETVIQESLAQLAQHPQPPPARHEKGLEDNFVALSKIGVPFFERHVDQGKADKWFREIEKILELLKAFPKYYFLPTLIAQKRREFTMLKQKPGMSVAMYSHQFPVLGHYAPIIINDPAAKMIYFFLDGLLSEIQTQIATSRIRTFDRLCEAACDVELDMKCLSSIGTDKIRPIVPLAQSVMPAAGPCVRPTTPL</sequence>
<keyword evidence="2" id="KW-1185">Reference proteome</keyword>
<feature type="non-terminal residue" evidence="1">
    <location>
        <position position="209"/>
    </location>
</feature>
<comment type="caution">
    <text evidence="1">The sequence shown here is derived from an EMBL/GenBank/DDBJ whole genome shotgun (WGS) entry which is preliminary data.</text>
</comment>
<gene>
    <name evidence="1" type="ORF">ACH5RR_001293</name>
</gene>
<dbReference type="AlphaFoldDB" id="A0ABD3B462"/>